<organism evidence="13 14">
    <name type="scientific">Thermotoga neapolitana (strain ATCC 49049 / DSM 4359 / NBRC 107923 / NS-E)</name>
    <dbReference type="NCBI Taxonomy" id="309803"/>
    <lineage>
        <taxon>Bacteria</taxon>
        <taxon>Thermotogati</taxon>
        <taxon>Thermotogota</taxon>
        <taxon>Thermotogae</taxon>
        <taxon>Thermotogales</taxon>
        <taxon>Thermotogaceae</taxon>
        <taxon>Thermotoga</taxon>
    </lineage>
</organism>
<dbReference type="Gene3D" id="3.30.565.10">
    <property type="entry name" value="Histidine kinase-like ATPase, C-terminal domain"/>
    <property type="match status" value="1"/>
</dbReference>
<dbReference type="AlphaFoldDB" id="B9KAB5"/>
<comment type="subcellular location">
    <subcellularLocation>
        <location evidence="2">Cell membrane</location>
    </subcellularLocation>
</comment>
<dbReference type="InterPro" id="IPR005467">
    <property type="entry name" value="His_kinase_dom"/>
</dbReference>
<dbReference type="STRING" id="309803.CTN_1722"/>
<evidence type="ECO:0000259" key="12">
    <source>
        <dbReference type="PROSITE" id="PS50109"/>
    </source>
</evidence>
<sequence length="473" mass="54196">MLLSILIMEFSNVKEERDVLLSLLNLVKKVVDVNDLVLVDENKRVVLGRELDVSRFEEFIEWATKQASPAFVEEAGGYVGIIPLVKLGRSFGSLIVFMDHQPSMEETEIFRIFSFLSSIVLENVRLYRELEETYDYVNTILNNLPEGIFVYSNGEIRFQNERFARENFPEEVMKKAMEISEEAISLGVQRTGEIESEDKFFSITSIPLLYNGETQALTIVENITASKELERLKRIDRMKTEFVANISHELRTPLTAIKAYTETMYNSLEELDTDTLKEFLEVVLDQSNHLENLLNELLDFSRLERKALQIKKEKTNICELLESAVGAIKEFAASQGVKVFLEKKVPCFEAEVDPTRMKQVLLNLLSNGVKYSKKDEPEKYVKVVLDKDENGILIVVEDNGIGIPEHAREKIFEQFYRVDSSLTYEVSGTGLGLAITKEIVELHGGRIWVESEEGKGSRFFVWIPYDHGTEDNR</sequence>
<dbReference type="InterPro" id="IPR036890">
    <property type="entry name" value="HATPase_C_sf"/>
</dbReference>
<keyword evidence="5" id="KW-0597">Phosphoprotein</keyword>
<dbReference type="eggNOG" id="COG2203">
    <property type="taxonomic scope" value="Bacteria"/>
</dbReference>
<dbReference type="CDD" id="cd16922">
    <property type="entry name" value="HATPase_EvgS-ArcB-TorS-like"/>
    <property type="match status" value="1"/>
</dbReference>
<reference evidence="13 14" key="1">
    <citation type="journal article" date="2009" name="Biosci. Biotechnol. Biochem.">
        <title>WeGAS: a web-based microbial genome annotation system.</title>
        <authorList>
            <person name="Lee D."/>
            <person name="Seo H."/>
            <person name="Park C."/>
            <person name="Park K."/>
        </authorList>
    </citation>
    <scope>NUCLEOTIDE SEQUENCE [LARGE SCALE GENOMIC DNA]</scope>
    <source>
        <strain evidence="14">ATCC 49049 / DSM 4359 / NBRC 107923 / NS-E</strain>
    </source>
</reference>
<dbReference type="PANTHER" id="PTHR43547">
    <property type="entry name" value="TWO-COMPONENT HISTIDINE KINASE"/>
    <property type="match status" value="1"/>
</dbReference>
<keyword evidence="4" id="KW-1003">Cell membrane</keyword>
<dbReference type="InterPro" id="IPR036097">
    <property type="entry name" value="HisK_dim/P_sf"/>
</dbReference>
<name>B9KAB5_THENN</name>
<dbReference type="CDD" id="cd00082">
    <property type="entry name" value="HisKA"/>
    <property type="match status" value="1"/>
</dbReference>
<evidence type="ECO:0000256" key="2">
    <source>
        <dbReference type="ARBA" id="ARBA00004236"/>
    </source>
</evidence>
<accession>B9KAB5</accession>
<evidence type="ECO:0000256" key="4">
    <source>
        <dbReference type="ARBA" id="ARBA00022475"/>
    </source>
</evidence>
<dbReference type="SMART" id="SM00388">
    <property type="entry name" value="HisKA"/>
    <property type="match status" value="1"/>
</dbReference>
<keyword evidence="11" id="KW-0472">Membrane</keyword>
<evidence type="ECO:0000256" key="5">
    <source>
        <dbReference type="ARBA" id="ARBA00022553"/>
    </source>
</evidence>
<dbReference type="FunFam" id="1.10.287.130:FF:000008">
    <property type="entry name" value="Two-component sensor histidine kinase"/>
    <property type="match status" value="1"/>
</dbReference>
<evidence type="ECO:0000256" key="11">
    <source>
        <dbReference type="ARBA" id="ARBA00023136"/>
    </source>
</evidence>
<keyword evidence="7" id="KW-0547">Nucleotide-binding</keyword>
<dbReference type="SMART" id="SM00387">
    <property type="entry name" value="HATPase_c"/>
    <property type="match status" value="1"/>
</dbReference>
<dbReference type="GO" id="GO:0005886">
    <property type="term" value="C:plasma membrane"/>
    <property type="evidence" value="ECO:0007669"/>
    <property type="project" value="UniProtKB-SubCell"/>
</dbReference>
<feature type="domain" description="Histidine kinase" evidence="12">
    <location>
        <begin position="245"/>
        <end position="467"/>
    </location>
</feature>
<evidence type="ECO:0000256" key="9">
    <source>
        <dbReference type="ARBA" id="ARBA00022840"/>
    </source>
</evidence>
<dbReference type="SUPFAM" id="SSF47384">
    <property type="entry name" value="Homodimeric domain of signal transducing histidine kinase"/>
    <property type="match status" value="1"/>
</dbReference>
<evidence type="ECO:0000256" key="1">
    <source>
        <dbReference type="ARBA" id="ARBA00000085"/>
    </source>
</evidence>
<keyword evidence="14" id="KW-1185">Reference proteome</keyword>
<gene>
    <name evidence="13" type="ordered locus">CTN_1722</name>
</gene>
<dbReference type="EC" id="2.7.13.3" evidence="3"/>
<dbReference type="PANTHER" id="PTHR43547:SF2">
    <property type="entry name" value="HYBRID SIGNAL TRANSDUCTION HISTIDINE KINASE C"/>
    <property type="match status" value="1"/>
</dbReference>
<dbReference type="Pfam" id="PF02518">
    <property type="entry name" value="HATPase_c"/>
    <property type="match status" value="1"/>
</dbReference>
<dbReference type="Proteomes" id="UP000000445">
    <property type="component" value="Chromosome"/>
</dbReference>
<keyword evidence="9" id="KW-0067">ATP-binding</keyword>
<dbReference type="HOGENOM" id="CLU_000445_89_2_0"/>
<dbReference type="Gene3D" id="1.10.287.130">
    <property type="match status" value="1"/>
</dbReference>
<proteinExistence type="predicted"/>
<evidence type="ECO:0000313" key="14">
    <source>
        <dbReference type="Proteomes" id="UP000000445"/>
    </source>
</evidence>
<dbReference type="PRINTS" id="PR00344">
    <property type="entry name" value="BCTRLSENSOR"/>
</dbReference>
<dbReference type="PROSITE" id="PS50109">
    <property type="entry name" value="HIS_KIN"/>
    <property type="match status" value="1"/>
</dbReference>
<evidence type="ECO:0000256" key="10">
    <source>
        <dbReference type="ARBA" id="ARBA00023012"/>
    </source>
</evidence>
<dbReference type="InterPro" id="IPR004358">
    <property type="entry name" value="Sig_transdc_His_kin-like_C"/>
</dbReference>
<evidence type="ECO:0000256" key="6">
    <source>
        <dbReference type="ARBA" id="ARBA00022679"/>
    </source>
</evidence>
<keyword evidence="10" id="KW-0902">Two-component regulatory system</keyword>
<dbReference type="InterPro" id="IPR003594">
    <property type="entry name" value="HATPase_dom"/>
</dbReference>
<comment type="catalytic activity">
    <reaction evidence="1">
        <text>ATP + protein L-histidine = ADP + protein N-phospho-L-histidine.</text>
        <dbReference type="EC" id="2.7.13.3"/>
    </reaction>
</comment>
<evidence type="ECO:0000256" key="7">
    <source>
        <dbReference type="ARBA" id="ARBA00022741"/>
    </source>
</evidence>
<keyword evidence="6" id="KW-0808">Transferase</keyword>
<dbReference type="eggNOG" id="COG2205">
    <property type="taxonomic scope" value="Bacteria"/>
</dbReference>
<keyword evidence="8 13" id="KW-0418">Kinase</keyword>
<dbReference type="Pfam" id="PF00512">
    <property type="entry name" value="HisKA"/>
    <property type="match status" value="1"/>
</dbReference>
<dbReference type="FunFam" id="3.30.565.10:FF:000006">
    <property type="entry name" value="Sensor histidine kinase WalK"/>
    <property type="match status" value="1"/>
</dbReference>
<dbReference type="SUPFAM" id="SSF55874">
    <property type="entry name" value="ATPase domain of HSP90 chaperone/DNA topoisomerase II/histidine kinase"/>
    <property type="match status" value="1"/>
</dbReference>
<dbReference type="EMBL" id="CP000916">
    <property type="protein sequence ID" value="ACM23898.1"/>
    <property type="molecule type" value="Genomic_DNA"/>
</dbReference>
<evidence type="ECO:0000256" key="8">
    <source>
        <dbReference type="ARBA" id="ARBA00022777"/>
    </source>
</evidence>
<dbReference type="GO" id="GO:0005524">
    <property type="term" value="F:ATP binding"/>
    <property type="evidence" value="ECO:0007669"/>
    <property type="project" value="UniProtKB-KW"/>
</dbReference>
<evidence type="ECO:0000256" key="3">
    <source>
        <dbReference type="ARBA" id="ARBA00012438"/>
    </source>
</evidence>
<evidence type="ECO:0000313" key="13">
    <source>
        <dbReference type="EMBL" id="ACM23898.1"/>
    </source>
</evidence>
<dbReference type="InterPro" id="IPR003661">
    <property type="entry name" value="HisK_dim/P_dom"/>
</dbReference>
<dbReference type="KEGG" id="tna:CTN_1722"/>
<protein>
    <recommendedName>
        <fullName evidence="3">histidine kinase</fullName>
        <ecNumber evidence="3">2.7.13.3</ecNumber>
    </recommendedName>
</protein>
<dbReference type="GO" id="GO:0000155">
    <property type="term" value="F:phosphorelay sensor kinase activity"/>
    <property type="evidence" value="ECO:0007669"/>
    <property type="project" value="InterPro"/>
</dbReference>